<evidence type="ECO:0000256" key="4">
    <source>
        <dbReference type="PROSITE-ProRule" id="PRU01091"/>
    </source>
</evidence>
<sequence length="570" mass="63019">MDTTIVADPVHFGVFTLDATRRTLTRDGRPIALRPKSFEVLCCLVTAAGKPMSRDDLARVVWRGVTVTDESLSRCISDIRQALDDDKREIIKTLPRHGYVFAAPLNVGVAGDKELAEPQESAAPSPILPRRRPMMLAATGAILACALILGLVAWPRAPDPWSAQQRPSIAVLPFTYVGGGSEHDYFTDGLTEDIAIRLSKFAELFVIARESAFSFKGATTNTREIGRRLGARYLVLGRVRREQGQLRVSARLVEAETGAQRWADIYDRDLTDVIALQDELARQIVTVLLSRITQTELERARQKGPRSLGAYDLFLRGRAQLATVETSPIGEWGQRLLRARRTLEEAVRLDPAYAPALTALSDTYHRAWLVSNDEPELAGEFQSSANNDKALALVERAVTADPTLPEAHSQLAWILHWRHRRDDAFAELRRAIDLNPNTADGRLALVVAHAGRAEEGIAMLSRIARLDPLPRPVYFSYLANCYYLAGRYREALETSRTAVDRLPAVYQARVWHAAAAAQVGLEDEARTAAAAAMRLRPDLTIARFLNTIQLASAGDSERLREGLSKAGLPE</sequence>
<keyword evidence="3 4" id="KW-0238">DNA-binding</keyword>
<dbReference type="RefSeq" id="WP_135173095.1">
    <property type="nucleotide sequence ID" value="NZ_SPQT01000001.1"/>
</dbReference>
<dbReference type="OrthoDB" id="54411at2"/>
<name>A0A4Y9M8L3_9BRAD</name>
<evidence type="ECO:0000256" key="2">
    <source>
        <dbReference type="ARBA" id="ARBA00022803"/>
    </source>
</evidence>
<dbReference type="GO" id="GO:0000160">
    <property type="term" value="P:phosphorelay signal transduction system"/>
    <property type="evidence" value="ECO:0007669"/>
    <property type="project" value="InterPro"/>
</dbReference>
<dbReference type="InterPro" id="IPR019734">
    <property type="entry name" value="TPR_rpt"/>
</dbReference>
<reference evidence="6 7" key="1">
    <citation type="submission" date="2019-03" db="EMBL/GenBank/DDBJ databases">
        <title>Bradyrhizobium diversity isolated from nodules of Chamaecrista fasciculata.</title>
        <authorList>
            <person name="Klepa M.S."/>
            <person name="Urquiaga M.O."/>
            <person name="Hungria M."/>
            <person name="Delamuta J.R."/>
        </authorList>
    </citation>
    <scope>NUCLEOTIDE SEQUENCE [LARGE SCALE GENOMIC DNA]</scope>
    <source>
        <strain evidence="6 7">CNPSo 3448</strain>
    </source>
</reference>
<feature type="DNA-binding region" description="OmpR/PhoB-type" evidence="4">
    <location>
        <begin position="7"/>
        <end position="103"/>
    </location>
</feature>
<dbReference type="PANTHER" id="PTHR44858">
    <property type="entry name" value="TETRATRICOPEPTIDE REPEAT PROTEIN 6"/>
    <property type="match status" value="1"/>
</dbReference>
<gene>
    <name evidence="6" type="ORF">E4K65_04615</name>
</gene>
<dbReference type="GO" id="GO:0003677">
    <property type="term" value="F:DNA binding"/>
    <property type="evidence" value="ECO:0007669"/>
    <property type="project" value="UniProtKB-UniRule"/>
</dbReference>
<accession>A0A4Y9M8L3</accession>
<dbReference type="InterPro" id="IPR036388">
    <property type="entry name" value="WH-like_DNA-bd_sf"/>
</dbReference>
<dbReference type="InterPro" id="IPR001867">
    <property type="entry name" value="OmpR/PhoB-type_DNA-bd"/>
</dbReference>
<organism evidence="6 7">
    <name type="scientific">Bradyrhizobium niftali</name>
    <dbReference type="NCBI Taxonomy" id="2560055"/>
    <lineage>
        <taxon>Bacteria</taxon>
        <taxon>Pseudomonadati</taxon>
        <taxon>Pseudomonadota</taxon>
        <taxon>Alphaproteobacteria</taxon>
        <taxon>Hyphomicrobiales</taxon>
        <taxon>Nitrobacteraceae</taxon>
        <taxon>Bradyrhizobium</taxon>
    </lineage>
</organism>
<dbReference type="CDD" id="cd00383">
    <property type="entry name" value="trans_reg_C"/>
    <property type="match status" value="1"/>
</dbReference>
<dbReference type="AlphaFoldDB" id="A0A4Y9M8L3"/>
<dbReference type="Proteomes" id="UP000297966">
    <property type="component" value="Unassembled WGS sequence"/>
</dbReference>
<dbReference type="SMART" id="SM00862">
    <property type="entry name" value="Trans_reg_C"/>
    <property type="match status" value="1"/>
</dbReference>
<keyword evidence="7" id="KW-1185">Reference proteome</keyword>
<dbReference type="Gene3D" id="1.25.40.10">
    <property type="entry name" value="Tetratricopeptide repeat domain"/>
    <property type="match status" value="2"/>
</dbReference>
<dbReference type="GO" id="GO:0006355">
    <property type="term" value="P:regulation of DNA-templated transcription"/>
    <property type="evidence" value="ECO:0007669"/>
    <property type="project" value="InterPro"/>
</dbReference>
<dbReference type="PANTHER" id="PTHR44858:SF1">
    <property type="entry name" value="UDP-N-ACETYLGLUCOSAMINE--PEPTIDE N-ACETYLGLUCOSAMINYLTRANSFERASE SPINDLY-RELATED"/>
    <property type="match status" value="1"/>
</dbReference>
<feature type="domain" description="OmpR/PhoB-type" evidence="5">
    <location>
        <begin position="7"/>
        <end position="103"/>
    </location>
</feature>
<dbReference type="SMART" id="SM00028">
    <property type="entry name" value="TPR"/>
    <property type="match status" value="2"/>
</dbReference>
<evidence type="ECO:0000313" key="6">
    <source>
        <dbReference type="EMBL" id="TFV51353.1"/>
    </source>
</evidence>
<comment type="caution">
    <text evidence="6">The sequence shown here is derived from an EMBL/GenBank/DDBJ whole genome shotgun (WGS) entry which is preliminary data.</text>
</comment>
<keyword evidence="1" id="KW-0677">Repeat</keyword>
<protein>
    <recommendedName>
        <fullName evidence="5">OmpR/PhoB-type domain-containing protein</fullName>
    </recommendedName>
</protein>
<evidence type="ECO:0000313" key="7">
    <source>
        <dbReference type="Proteomes" id="UP000297966"/>
    </source>
</evidence>
<evidence type="ECO:0000256" key="1">
    <source>
        <dbReference type="ARBA" id="ARBA00022737"/>
    </source>
</evidence>
<evidence type="ECO:0000259" key="5">
    <source>
        <dbReference type="PROSITE" id="PS51755"/>
    </source>
</evidence>
<dbReference type="PROSITE" id="PS51755">
    <property type="entry name" value="OMPR_PHOB"/>
    <property type="match status" value="1"/>
</dbReference>
<dbReference type="Pfam" id="PF00486">
    <property type="entry name" value="Trans_reg_C"/>
    <property type="match status" value="1"/>
</dbReference>
<dbReference type="InterPro" id="IPR011990">
    <property type="entry name" value="TPR-like_helical_dom_sf"/>
</dbReference>
<dbReference type="EMBL" id="SPQT01000001">
    <property type="protein sequence ID" value="TFV51353.1"/>
    <property type="molecule type" value="Genomic_DNA"/>
</dbReference>
<evidence type="ECO:0000256" key="3">
    <source>
        <dbReference type="ARBA" id="ARBA00023125"/>
    </source>
</evidence>
<dbReference type="SUPFAM" id="SSF46894">
    <property type="entry name" value="C-terminal effector domain of the bipartite response regulators"/>
    <property type="match status" value="1"/>
</dbReference>
<dbReference type="SUPFAM" id="SSF48452">
    <property type="entry name" value="TPR-like"/>
    <property type="match status" value="1"/>
</dbReference>
<keyword evidence="2" id="KW-0802">TPR repeat</keyword>
<dbReference type="Gene3D" id="3.40.50.10070">
    <property type="entry name" value="TolB, N-terminal domain"/>
    <property type="match status" value="1"/>
</dbReference>
<dbReference type="InterPro" id="IPR016032">
    <property type="entry name" value="Sig_transdc_resp-reg_C-effctor"/>
</dbReference>
<dbReference type="Gene3D" id="1.10.10.10">
    <property type="entry name" value="Winged helix-like DNA-binding domain superfamily/Winged helix DNA-binding domain"/>
    <property type="match status" value="1"/>
</dbReference>
<dbReference type="InterPro" id="IPR050498">
    <property type="entry name" value="Ycf3"/>
</dbReference>
<proteinExistence type="predicted"/>